<comment type="caution">
    <text evidence="6">The sequence shown here is derived from an EMBL/GenBank/DDBJ whole genome shotgun (WGS) entry which is preliminary data.</text>
</comment>
<reference evidence="6" key="1">
    <citation type="submission" date="2020-01" db="EMBL/GenBank/DDBJ databases">
        <title>Identification and distribution of gene clusters putatively required for synthesis of sphingolipid metabolism inhibitors in phylogenetically diverse species of the filamentous fungus Fusarium.</title>
        <authorList>
            <person name="Kim H.-S."/>
            <person name="Busman M."/>
            <person name="Brown D.W."/>
            <person name="Divon H."/>
            <person name="Uhlig S."/>
            <person name="Proctor R.H."/>
        </authorList>
    </citation>
    <scope>NUCLEOTIDE SEQUENCE</scope>
    <source>
        <strain evidence="6">NRRL 53441</strain>
    </source>
</reference>
<dbReference type="GO" id="GO:0031177">
    <property type="term" value="F:phosphopantetheine binding"/>
    <property type="evidence" value="ECO:0007669"/>
    <property type="project" value="InterPro"/>
</dbReference>
<dbReference type="EMBL" id="JAADJG010000025">
    <property type="protein sequence ID" value="KAF4457396.1"/>
    <property type="molecule type" value="Genomic_DNA"/>
</dbReference>
<evidence type="ECO:0000256" key="1">
    <source>
        <dbReference type="ARBA" id="ARBA00022450"/>
    </source>
</evidence>
<sequence length="1552" mass="171337">MGAGGRVQDVVMAIKDEYNRASKTAIEKFASQVLSKQTPPSFKKSHIELAFNFAGRMQQGMRNDSVVKLRTDGPPVHLENVTGECEAVRLSSIYASIEKDERPALALDYNRHMAHQDRIVRWMKEELGNCFTEMISILSGSSFTLTASDLPLFNMSPGSSSIEYLHSQLEELGVAQNNVESIYPCTATQDGILFAQLNGHDYHNRFIVRLTSNEGDVDIDKVADAWKAVCQAHPILRTIFTTGRSDQSAFQQISLKHSQPSISARQVPKDGSTISKMVESQQNTPLDPKQPPHHLTLYQEPGSVAYAVVDVSHTLADTKTFQGLFNTIRSVYSKNVSGEVMTVDSEGAREYWKNYLQGVNPYSFPQDLTAPLDYEARGPIVPFKDAQRLNRFCQEQGVTNAMFMQAAWALVLRKCTSNTTVCFGSVRSDQEVLPNNGSLDSLAPVNVLETAQNYVSQSMSYSGCYLAELHDELGLKDSPLFDTIMTIQRAWSTDLGDGSGGLSIEIMDADDSTEYSVVVGVQYSKSGLTIRLSYQRARVSDRPFDTRHRKDFCRDVPSDRLAYRLRDEQGVRGDDIVPFCCIKAASAVVIMLAILKAGAAFLPLGFSNPNERLSAILEETGTKLVLVNATDRAEKMKDCFPIGTVDLVQIKHLEDFDKSEDDIRRELSSYTIEPQHAGYVVYTSGSTGQPKGLILHHKSLATSTMYHAPRLGITPQTRLLQLNSFIFDFALLDVIFSLYAGACICMPSEDEAANHDAPTLKTVVLAGEAMKQENMKTWASHARIMNAYGPGETGMSSCGDVTIGEDGSFIQDIGAPFGCRYWVVDPDSHDELVPIGTVGELVIEGPIVGRGYVNKPEATAAAFIDPPAWTKYTEFSNIELGQHRFYKSGDLVSQRSKDSFVVEGRKDYQVKIRGQRIEMREIEHHLNQQTLGVSEWAVEVIQAGANEETSLAAFCQFSTDGILPSNEGNVLPPFPETAEEAREALREAVPSYMVPEFFIPLIRIPTTGPMKTDRKALRAIASSFQRNGDLEKAASPAVLTGFESVLQQAWAGLLSLPAESIQPSNDFFALGGNSIRAMRLVATLRASGHLLSVADIFKFPTLSAMARKVSSLPSYRNGSAPKAVIAMPYDIPQLQILAKTKPWLDKSNIETIAPATDLQCLMLSEAHHPDGGSMVATVTLEPLAKQEKPYLDTVRLQKACEKIIRFHAILRTVFAQNDQSLMQLALKTVPVKQNAYNGSEILPRQPSFHEWSSHASDAERLAESRRFWQDLLKDSMSYPLAPTNSARQKNEDSNAQSYRVSIQVPVANLESLNGTVATVLKAAWSCVFSQVLEKDDLVFSFLSASRFSRTLSHGSAEQVPGPCINLAPVRAFTGDNKTMAMLIRDLQEQSNESLAHQHMGFCSIAKDCSQWPTSRFNSAILFQNHEAFGQALRFGGTECTITGAGEGTSSADVWITATPQSDEAISIELRFSQSKVPAELCQWVARCFESLLKSLPCYWERKICDLQEQLMSEIGPNPLSLMQRESYGPRSGAFSFEDAVDGVLEVGHFKYA</sequence>
<dbReference type="InterPro" id="IPR009081">
    <property type="entry name" value="PP-bd_ACP"/>
</dbReference>
<evidence type="ECO:0000313" key="6">
    <source>
        <dbReference type="EMBL" id="KAF4457396.1"/>
    </source>
</evidence>
<dbReference type="InterPro" id="IPR036736">
    <property type="entry name" value="ACP-like_sf"/>
</dbReference>
<dbReference type="GO" id="GO:0016874">
    <property type="term" value="F:ligase activity"/>
    <property type="evidence" value="ECO:0007669"/>
    <property type="project" value="UniProtKB-KW"/>
</dbReference>
<dbReference type="PANTHER" id="PTHR45527:SF16">
    <property type="entry name" value="NONRIBOSOMAL PEPTIDE SYNTHASE ATNA-RELATED"/>
    <property type="match status" value="1"/>
</dbReference>
<dbReference type="PROSITE" id="PS00012">
    <property type="entry name" value="PHOSPHOPANTETHEINE"/>
    <property type="match status" value="1"/>
</dbReference>
<keyword evidence="7" id="KW-1185">Reference proteome</keyword>
<keyword evidence="2" id="KW-0597">Phosphoprotein</keyword>
<dbReference type="PROSITE" id="PS50075">
    <property type="entry name" value="CARRIER"/>
    <property type="match status" value="1"/>
</dbReference>
<dbReference type="InterPro" id="IPR020806">
    <property type="entry name" value="PKS_PP-bd"/>
</dbReference>
<dbReference type="SUPFAM" id="SSF52777">
    <property type="entry name" value="CoA-dependent acyltransferases"/>
    <property type="match status" value="4"/>
</dbReference>
<dbReference type="InterPro" id="IPR045851">
    <property type="entry name" value="AMP-bd_C_sf"/>
</dbReference>
<dbReference type="CDD" id="cd05918">
    <property type="entry name" value="A_NRPS_SidN3_like"/>
    <property type="match status" value="1"/>
</dbReference>
<dbReference type="PROSITE" id="PS00455">
    <property type="entry name" value="AMP_BINDING"/>
    <property type="match status" value="1"/>
</dbReference>
<protein>
    <recommendedName>
        <fullName evidence="5">Carrier domain-containing protein</fullName>
    </recommendedName>
</protein>
<dbReference type="GO" id="GO:0043041">
    <property type="term" value="P:amino acid activation for nonribosomal peptide biosynthetic process"/>
    <property type="evidence" value="ECO:0007669"/>
    <property type="project" value="TreeGrafter"/>
</dbReference>
<name>A0A8H4P5Z8_9HYPO</name>
<accession>A0A8H4P5Z8</accession>
<dbReference type="Gene3D" id="1.10.1200.10">
    <property type="entry name" value="ACP-like"/>
    <property type="match status" value="1"/>
</dbReference>
<dbReference type="Pfam" id="PF00501">
    <property type="entry name" value="AMP-binding"/>
    <property type="match status" value="2"/>
</dbReference>
<evidence type="ECO:0000256" key="3">
    <source>
        <dbReference type="ARBA" id="ARBA00022598"/>
    </source>
</evidence>
<dbReference type="PANTHER" id="PTHR45527">
    <property type="entry name" value="NONRIBOSOMAL PEPTIDE SYNTHETASE"/>
    <property type="match status" value="1"/>
</dbReference>
<dbReference type="Gene3D" id="3.40.50.12780">
    <property type="entry name" value="N-terminal domain of ligase-like"/>
    <property type="match status" value="1"/>
</dbReference>
<keyword evidence="4" id="KW-0677">Repeat</keyword>
<dbReference type="OrthoDB" id="416786at2759"/>
<evidence type="ECO:0000256" key="4">
    <source>
        <dbReference type="ARBA" id="ARBA00022737"/>
    </source>
</evidence>
<dbReference type="SUPFAM" id="SSF47336">
    <property type="entry name" value="ACP-like"/>
    <property type="match status" value="1"/>
</dbReference>
<keyword evidence="3" id="KW-0436">Ligase</keyword>
<dbReference type="Pfam" id="PF00668">
    <property type="entry name" value="Condensation"/>
    <property type="match status" value="2"/>
</dbReference>
<evidence type="ECO:0000313" key="7">
    <source>
        <dbReference type="Proteomes" id="UP000605986"/>
    </source>
</evidence>
<dbReference type="Gene3D" id="3.40.50.980">
    <property type="match status" value="2"/>
</dbReference>
<dbReference type="InterPro" id="IPR000873">
    <property type="entry name" value="AMP-dep_synth/lig_dom"/>
</dbReference>
<dbReference type="InterPro" id="IPR020845">
    <property type="entry name" value="AMP-binding_CS"/>
</dbReference>
<dbReference type="Gene3D" id="3.30.559.30">
    <property type="entry name" value="Nonribosomal peptide synthetase, condensation domain"/>
    <property type="match status" value="2"/>
</dbReference>
<keyword evidence="1" id="KW-0596">Phosphopantetheine</keyword>
<dbReference type="InterPro" id="IPR023213">
    <property type="entry name" value="CAT-like_dom_sf"/>
</dbReference>
<evidence type="ECO:0000259" key="5">
    <source>
        <dbReference type="PROSITE" id="PS50075"/>
    </source>
</evidence>
<dbReference type="Gene3D" id="3.30.559.10">
    <property type="entry name" value="Chloramphenicol acetyltransferase-like domain"/>
    <property type="match status" value="2"/>
</dbReference>
<dbReference type="GO" id="GO:0005737">
    <property type="term" value="C:cytoplasm"/>
    <property type="evidence" value="ECO:0007669"/>
    <property type="project" value="TreeGrafter"/>
</dbReference>
<gene>
    <name evidence="6" type="ORF">F53441_669</name>
</gene>
<feature type="domain" description="Carrier" evidence="5">
    <location>
        <begin position="1037"/>
        <end position="1113"/>
    </location>
</feature>
<dbReference type="Proteomes" id="UP000605986">
    <property type="component" value="Unassembled WGS sequence"/>
</dbReference>
<dbReference type="GO" id="GO:0044550">
    <property type="term" value="P:secondary metabolite biosynthetic process"/>
    <property type="evidence" value="ECO:0007669"/>
    <property type="project" value="TreeGrafter"/>
</dbReference>
<organism evidence="6 7">
    <name type="scientific">Fusarium austroafricanum</name>
    <dbReference type="NCBI Taxonomy" id="2364996"/>
    <lineage>
        <taxon>Eukaryota</taxon>
        <taxon>Fungi</taxon>
        <taxon>Dikarya</taxon>
        <taxon>Ascomycota</taxon>
        <taxon>Pezizomycotina</taxon>
        <taxon>Sordariomycetes</taxon>
        <taxon>Hypocreomycetidae</taxon>
        <taxon>Hypocreales</taxon>
        <taxon>Nectriaceae</taxon>
        <taxon>Fusarium</taxon>
        <taxon>Fusarium concolor species complex</taxon>
    </lineage>
</organism>
<evidence type="ECO:0000256" key="2">
    <source>
        <dbReference type="ARBA" id="ARBA00022553"/>
    </source>
</evidence>
<dbReference type="Gene3D" id="3.30.300.30">
    <property type="match status" value="1"/>
</dbReference>
<dbReference type="Pfam" id="PF00550">
    <property type="entry name" value="PP-binding"/>
    <property type="match status" value="1"/>
</dbReference>
<dbReference type="SMART" id="SM00823">
    <property type="entry name" value="PKS_PP"/>
    <property type="match status" value="1"/>
</dbReference>
<proteinExistence type="predicted"/>
<dbReference type="InterPro" id="IPR042099">
    <property type="entry name" value="ANL_N_sf"/>
</dbReference>
<dbReference type="InterPro" id="IPR006162">
    <property type="entry name" value="Ppantetheine_attach_site"/>
</dbReference>
<dbReference type="SUPFAM" id="SSF56801">
    <property type="entry name" value="Acetyl-CoA synthetase-like"/>
    <property type="match status" value="1"/>
</dbReference>
<dbReference type="InterPro" id="IPR001242">
    <property type="entry name" value="Condensation_dom"/>
</dbReference>